<protein>
    <submittedName>
        <fullName evidence="1">Uncharacterized protein</fullName>
    </submittedName>
</protein>
<evidence type="ECO:0000313" key="2">
    <source>
        <dbReference type="Proteomes" id="UP000507470"/>
    </source>
</evidence>
<evidence type="ECO:0000313" key="1">
    <source>
        <dbReference type="EMBL" id="CAC5382850.1"/>
    </source>
</evidence>
<name>A0A6J8BI37_MYTCO</name>
<organism evidence="1 2">
    <name type="scientific">Mytilus coruscus</name>
    <name type="common">Sea mussel</name>
    <dbReference type="NCBI Taxonomy" id="42192"/>
    <lineage>
        <taxon>Eukaryota</taxon>
        <taxon>Metazoa</taxon>
        <taxon>Spiralia</taxon>
        <taxon>Lophotrochozoa</taxon>
        <taxon>Mollusca</taxon>
        <taxon>Bivalvia</taxon>
        <taxon>Autobranchia</taxon>
        <taxon>Pteriomorphia</taxon>
        <taxon>Mytilida</taxon>
        <taxon>Mytiloidea</taxon>
        <taxon>Mytilidae</taxon>
        <taxon>Mytilinae</taxon>
        <taxon>Mytilus</taxon>
    </lineage>
</organism>
<dbReference type="Proteomes" id="UP000507470">
    <property type="component" value="Unassembled WGS sequence"/>
</dbReference>
<dbReference type="EMBL" id="CACVKT020003265">
    <property type="protein sequence ID" value="CAC5382850.1"/>
    <property type="molecule type" value="Genomic_DNA"/>
</dbReference>
<dbReference type="AlphaFoldDB" id="A0A6J8BI37"/>
<proteinExistence type="predicted"/>
<sequence>MNKILDELYIKVLGGFVSLDSCEFKVLQAVCHRSCYKSYTNKQNCFPFKCEEASNQTFNDDRQSSDCCPSVSGVLATLLVDDLSAASQLKADLKIFEMQASMSTVIDTNKERILHSAASIHRKNTETLQISTEEYPTSDELSLPFSMQSLLSSLLQFNAWLLDDTAYSQVYSHNMAPEKS</sequence>
<keyword evidence="2" id="KW-1185">Reference proteome</keyword>
<reference evidence="1 2" key="1">
    <citation type="submission" date="2020-06" db="EMBL/GenBank/DDBJ databases">
        <authorList>
            <person name="Li R."/>
            <person name="Bekaert M."/>
        </authorList>
    </citation>
    <scope>NUCLEOTIDE SEQUENCE [LARGE SCALE GENOMIC DNA]</scope>
    <source>
        <strain evidence="2">wild</strain>
    </source>
</reference>
<gene>
    <name evidence="1" type="ORF">MCOR_18642</name>
</gene>
<accession>A0A6J8BI37</accession>